<dbReference type="EMBL" id="QGTS01000001">
    <property type="protein sequence ID" value="PWW12663.1"/>
    <property type="molecule type" value="Genomic_DNA"/>
</dbReference>
<name>A0A317Q7Q6_9ENTR</name>
<sequence length="81" mass="9228">MKIGNLPQTSLAAARLKLHELKLLCQEGRYPATELKKDKLQRAIEAEQAKTPELTVQGLVELYLTERICHGTTRVVRRFVI</sequence>
<organism evidence="1 2">
    <name type="scientific">Mangrovibacter plantisponsor</name>
    <dbReference type="NCBI Taxonomy" id="451513"/>
    <lineage>
        <taxon>Bacteria</taxon>
        <taxon>Pseudomonadati</taxon>
        <taxon>Pseudomonadota</taxon>
        <taxon>Gammaproteobacteria</taxon>
        <taxon>Enterobacterales</taxon>
        <taxon>Enterobacteriaceae</taxon>
        <taxon>Mangrovibacter</taxon>
    </lineage>
</organism>
<protein>
    <submittedName>
        <fullName evidence="1">Uncharacterized protein</fullName>
    </submittedName>
</protein>
<gene>
    <name evidence="1" type="ORF">DES37_101231</name>
</gene>
<comment type="caution">
    <text evidence="1">The sequence shown here is derived from an EMBL/GenBank/DDBJ whole genome shotgun (WGS) entry which is preliminary data.</text>
</comment>
<reference evidence="1 2" key="1">
    <citation type="submission" date="2018-05" db="EMBL/GenBank/DDBJ databases">
        <title>Genomic Encyclopedia of Type Strains, Phase IV (KMG-IV): sequencing the most valuable type-strain genomes for metagenomic binning, comparative biology and taxonomic classification.</title>
        <authorList>
            <person name="Goeker M."/>
        </authorList>
    </citation>
    <scope>NUCLEOTIDE SEQUENCE [LARGE SCALE GENOMIC DNA]</scope>
    <source>
        <strain evidence="1 2">DSM 19579</strain>
    </source>
</reference>
<evidence type="ECO:0000313" key="2">
    <source>
        <dbReference type="Proteomes" id="UP000246744"/>
    </source>
</evidence>
<evidence type="ECO:0000313" key="1">
    <source>
        <dbReference type="EMBL" id="PWW12663.1"/>
    </source>
</evidence>
<dbReference type="AlphaFoldDB" id="A0A317Q7Q6"/>
<keyword evidence="2" id="KW-1185">Reference proteome</keyword>
<proteinExistence type="predicted"/>
<dbReference type="InterPro" id="IPR038488">
    <property type="entry name" value="Integrase_DNA-bd_sf"/>
</dbReference>
<dbReference type="Proteomes" id="UP000246744">
    <property type="component" value="Unassembled WGS sequence"/>
</dbReference>
<dbReference type="Gene3D" id="3.30.160.390">
    <property type="entry name" value="Integrase, DNA-binding domain"/>
    <property type="match status" value="1"/>
</dbReference>
<accession>A0A317Q7Q6</accession>